<dbReference type="SMART" id="SM00855">
    <property type="entry name" value="PGAM"/>
    <property type="match status" value="1"/>
</dbReference>
<comment type="caution">
    <text evidence="2">The sequence shown here is derived from an EMBL/GenBank/DDBJ whole genome shotgun (WGS) entry which is preliminary data.</text>
</comment>
<dbReference type="PANTHER" id="PTHR46517">
    <property type="entry name" value="FRUCTOSE-2,6-BISPHOSPHATASE TIGAR"/>
    <property type="match status" value="1"/>
</dbReference>
<dbReference type="Gene3D" id="3.40.50.1240">
    <property type="entry name" value="Phosphoglycerate mutase-like"/>
    <property type="match status" value="1"/>
</dbReference>
<dbReference type="SUPFAM" id="SSF53254">
    <property type="entry name" value="Phosphoglycerate mutase-like"/>
    <property type="match status" value="1"/>
</dbReference>
<accession>A0ABY1JRP1</accession>
<protein>
    <submittedName>
        <fullName evidence="2">Alpha-ribazole phosphatase</fullName>
    </submittedName>
</protein>
<name>A0ABY1JRP1_9BACL</name>
<dbReference type="InterPro" id="IPR029033">
    <property type="entry name" value="His_PPase_superfam"/>
</dbReference>
<proteinExistence type="predicted"/>
<reference evidence="2 3" key="1">
    <citation type="submission" date="2017-01" db="EMBL/GenBank/DDBJ databases">
        <authorList>
            <person name="Varghese N."/>
            <person name="Submissions S."/>
        </authorList>
    </citation>
    <scope>NUCLEOTIDE SEQUENCE [LARGE SCALE GENOMIC DNA]</scope>
    <source>
        <strain evidence="2 3">ATCC 23464</strain>
    </source>
</reference>
<dbReference type="PANTHER" id="PTHR46517:SF1">
    <property type="entry name" value="FRUCTOSE-2,6-BISPHOSPHATASE TIGAR"/>
    <property type="match status" value="1"/>
</dbReference>
<dbReference type="InterPro" id="IPR013078">
    <property type="entry name" value="His_Pase_superF_clade-1"/>
</dbReference>
<evidence type="ECO:0000313" key="2">
    <source>
        <dbReference type="EMBL" id="SIQ66391.1"/>
    </source>
</evidence>
<keyword evidence="3" id="KW-1185">Reference proteome</keyword>
<dbReference type="Proteomes" id="UP000186666">
    <property type="component" value="Unassembled WGS sequence"/>
</dbReference>
<evidence type="ECO:0000256" key="1">
    <source>
        <dbReference type="ARBA" id="ARBA00022801"/>
    </source>
</evidence>
<organism evidence="2 3">
    <name type="scientific">Paenibacillus macquariensis</name>
    <dbReference type="NCBI Taxonomy" id="948756"/>
    <lineage>
        <taxon>Bacteria</taxon>
        <taxon>Bacillati</taxon>
        <taxon>Bacillota</taxon>
        <taxon>Bacilli</taxon>
        <taxon>Bacillales</taxon>
        <taxon>Paenibacillaceae</taxon>
        <taxon>Paenibacillus</taxon>
    </lineage>
</organism>
<dbReference type="EMBL" id="FTNK01000003">
    <property type="protein sequence ID" value="SIQ66391.1"/>
    <property type="molecule type" value="Genomic_DNA"/>
</dbReference>
<dbReference type="CDD" id="cd07067">
    <property type="entry name" value="HP_PGM_like"/>
    <property type="match status" value="1"/>
</dbReference>
<dbReference type="InterPro" id="IPR051695">
    <property type="entry name" value="Phosphoglycerate_Mutase"/>
</dbReference>
<keyword evidence="1" id="KW-0378">Hydrolase</keyword>
<dbReference type="RefSeq" id="WP_068582559.1">
    <property type="nucleotide sequence ID" value="NZ_FTNK01000003.1"/>
</dbReference>
<gene>
    <name evidence="2" type="ORF">SAMN05421578_103243</name>
</gene>
<sequence length="199" mass="23377">MELELVCIRHGRTQWNKDKRYLGHTDMGILPESLTELMPVKEELEGRKFHQVFCSDLKRCKETLAYIYPISPDRVVFDRRLREMDFGDWEGQTYDQLKDISIYRDWLDNPESVVPPRGESWGDFQQRLNYFMDSLVRVNEEDNHDNVVSSVLLVTHGGVIRQLASMMIRSSKFWDYAVDPGSILTLKLTFHDGKWKGCL</sequence>
<dbReference type="Pfam" id="PF00300">
    <property type="entry name" value="His_Phos_1"/>
    <property type="match status" value="1"/>
</dbReference>
<evidence type="ECO:0000313" key="3">
    <source>
        <dbReference type="Proteomes" id="UP000186666"/>
    </source>
</evidence>